<keyword evidence="13" id="KW-0472">Membrane</keyword>
<dbReference type="GO" id="GO:0005789">
    <property type="term" value="C:endoplasmic reticulum membrane"/>
    <property type="evidence" value="ECO:0007669"/>
    <property type="project" value="UniProtKB-SubCell"/>
</dbReference>
<comment type="similarity">
    <text evidence="5 15">Belongs to the cytochrome P450 family.</text>
</comment>
<dbReference type="EMBL" id="CVRI01000038">
    <property type="protein sequence ID" value="CRK94442.1"/>
    <property type="molecule type" value="Genomic_DNA"/>
</dbReference>
<protein>
    <submittedName>
        <fullName evidence="16">CLUMA_CG007949, isoform A</fullName>
    </submittedName>
</protein>
<keyword evidence="12 15" id="KW-0503">Monooxygenase</keyword>
<keyword evidence="7 14" id="KW-0479">Metal-binding</keyword>
<evidence type="ECO:0000256" key="12">
    <source>
        <dbReference type="ARBA" id="ARBA00023033"/>
    </source>
</evidence>
<dbReference type="Gene3D" id="1.10.630.10">
    <property type="entry name" value="Cytochrome P450"/>
    <property type="match status" value="1"/>
</dbReference>
<keyword evidence="11 14" id="KW-0408">Iron</keyword>
<evidence type="ECO:0000256" key="10">
    <source>
        <dbReference type="ARBA" id="ARBA00023002"/>
    </source>
</evidence>
<dbReference type="PROSITE" id="PS00086">
    <property type="entry name" value="CYTOCHROME_P450"/>
    <property type="match status" value="1"/>
</dbReference>
<evidence type="ECO:0000256" key="5">
    <source>
        <dbReference type="ARBA" id="ARBA00010617"/>
    </source>
</evidence>
<sequence>MVFAWILAIVASILYFIKKLVDGNVNPKIFYKLLGRYRHILPPILKFCFKDKSEDKLNRFKYVHKIFPRYLRMKFLNFDVITVYDPELCKKIFNSQLACQRPFRNCLQLEYGLLASTYHYWKTSRKHLNVAFNLNVLKGFIPIFDSYAVNVVNDMKSHLGGKEFDLLHPLAKLAGTTVAATTLNAHGVEASPSEVTKLIDSINLSLDLLFKRIITPFWTFDSIYKFTKNYKIENEARKFTVDYGLELIAAARKRKILEDKKIDENGNDCEKKPAKVNYIIDQLVNHEEKFTDQEIQEHLMVILITASETTANLVATTIIYLAIYQDIQQKVYEEIFQVFNDENIEVDYDNIGSLKYLEMVVKETLRLFSPIPISARETIDEFDIGLDKPLAKGAKIVLLNYVLHQRTDLWGEDADKFDPERFSPENMAKRDPYCFLPFGAGPRMCIGNRYAMLTVKIEIMRLIKAYRFSTSIKEEEMKMKLSFTGKMSKKHMVTIEERK</sequence>
<evidence type="ECO:0000256" key="13">
    <source>
        <dbReference type="ARBA" id="ARBA00023136"/>
    </source>
</evidence>
<organism evidence="16 17">
    <name type="scientific">Clunio marinus</name>
    <dbReference type="NCBI Taxonomy" id="568069"/>
    <lineage>
        <taxon>Eukaryota</taxon>
        <taxon>Metazoa</taxon>
        <taxon>Ecdysozoa</taxon>
        <taxon>Arthropoda</taxon>
        <taxon>Hexapoda</taxon>
        <taxon>Insecta</taxon>
        <taxon>Pterygota</taxon>
        <taxon>Neoptera</taxon>
        <taxon>Endopterygota</taxon>
        <taxon>Diptera</taxon>
        <taxon>Nematocera</taxon>
        <taxon>Chironomoidea</taxon>
        <taxon>Chironomidae</taxon>
        <taxon>Clunio</taxon>
    </lineage>
</organism>
<evidence type="ECO:0000313" key="17">
    <source>
        <dbReference type="Proteomes" id="UP000183832"/>
    </source>
</evidence>
<dbReference type="Pfam" id="PF00067">
    <property type="entry name" value="p450"/>
    <property type="match status" value="1"/>
</dbReference>
<comment type="function">
    <text evidence="2">May be involved in the metabolism of insect hormones and in the breakdown of synthetic insecticides.</text>
</comment>
<keyword evidence="10 15" id="KW-0560">Oxidoreductase</keyword>
<evidence type="ECO:0000256" key="15">
    <source>
        <dbReference type="RuleBase" id="RU000461"/>
    </source>
</evidence>
<evidence type="ECO:0000256" key="3">
    <source>
        <dbReference type="ARBA" id="ARBA00004174"/>
    </source>
</evidence>
<dbReference type="InterPro" id="IPR036396">
    <property type="entry name" value="Cyt_P450_sf"/>
</dbReference>
<dbReference type="InterPro" id="IPR017972">
    <property type="entry name" value="Cyt_P450_CS"/>
</dbReference>
<dbReference type="OrthoDB" id="1470350at2759"/>
<dbReference type="PANTHER" id="PTHR24291:SF189">
    <property type="entry name" value="CYTOCHROME P450 4C3-RELATED"/>
    <property type="match status" value="1"/>
</dbReference>
<evidence type="ECO:0000256" key="1">
    <source>
        <dbReference type="ARBA" id="ARBA00001971"/>
    </source>
</evidence>
<evidence type="ECO:0000313" key="16">
    <source>
        <dbReference type="EMBL" id="CRK94442.1"/>
    </source>
</evidence>
<evidence type="ECO:0000256" key="7">
    <source>
        <dbReference type="ARBA" id="ARBA00022723"/>
    </source>
</evidence>
<dbReference type="GO" id="GO:0016705">
    <property type="term" value="F:oxidoreductase activity, acting on paired donors, with incorporation or reduction of molecular oxygen"/>
    <property type="evidence" value="ECO:0007669"/>
    <property type="project" value="InterPro"/>
</dbReference>
<dbReference type="PRINTS" id="PR00385">
    <property type="entry name" value="P450"/>
</dbReference>
<keyword evidence="6 14" id="KW-0349">Heme</keyword>
<dbReference type="InterPro" id="IPR002401">
    <property type="entry name" value="Cyt_P450_E_grp-I"/>
</dbReference>
<dbReference type="STRING" id="568069.A0A1J1I3X0"/>
<proteinExistence type="inferred from homology"/>
<dbReference type="GO" id="GO:0020037">
    <property type="term" value="F:heme binding"/>
    <property type="evidence" value="ECO:0007669"/>
    <property type="project" value="InterPro"/>
</dbReference>
<dbReference type="GO" id="GO:0004497">
    <property type="term" value="F:monooxygenase activity"/>
    <property type="evidence" value="ECO:0007669"/>
    <property type="project" value="UniProtKB-KW"/>
</dbReference>
<evidence type="ECO:0000256" key="9">
    <source>
        <dbReference type="ARBA" id="ARBA00022848"/>
    </source>
</evidence>
<accession>A0A1J1I3X0</accession>
<reference evidence="16 17" key="1">
    <citation type="submission" date="2015-04" db="EMBL/GenBank/DDBJ databases">
        <authorList>
            <person name="Syromyatnikov M.Y."/>
            <person name="Popov V.N."/>
        </authorList>
    </citation>
    <scope>NUCLEOTIDE SEQUENCE [LARGE SCALE GENOMIC DNA]</scope>
</reference>
<keyword evidence="17" id="KW-1185">Reference proteome</keyword>
<keyword evidence="8" id="KW-0256">Endoplasmic reticulum</keyword>
<evidence type="ECO:0000256" key="2">
    <source>
        <dbReference type="ARBA" id="ARBA00003690"/>
    </source>
</evidence>
<dbReference type="PANTHER" id="PTHR24291">
    <property type="entry name" value="CYTOCHROME P450 FAMILY 4"/>
    <property type="match status" value="1"/>
</dbReference>
<feature type="binding site" description="axial binding residue" evidence="14">
    <location>
        <position position="445"/>
    </location>
    <ligand>
        <name>heme</name>
        <dbReference type="ChEBI" id="CHEBI:30413"/>
    </ligand>
    <ligandPart>
        <name>Fe</name>
        <dbReference type="ChEBI" id="CHEBI:18248"/>
    </ligandPart>
</feature>
<evidence type="ECO:0000256" key="4">
    <source>
        <dbReference type="ARBA" id="ARBA00004406"/>
    </source>
</evidence>
<dbReference type="Proteomes" id="UP000183832">
    <property type="component" value="Unassembled WGS sequence"/>
</dbReference>
<dbReference type="SUPFAM" id="SSF48264">
    <property type="entry name" value="Cytochrome P450"/>
    <property type="match status" value="1"/>
</dbReference>
<comment type="cofactor">
    <cofactor evidence="1 14">
        <name>heme</name>
        <dbReference type="ChEBI" id="CHEBI:30413"/>
    </cofactor>
</comment>
<evidence type="ECO:0000256" key="11">
    <source>
        <dbReference type="ARBA" id="ARBA00023004"/>
    </source>
</evidence>
<evidence type="ECO:0000256" key="8">
    <source>
        <dbReference type="ARBA" id="ARBA00022824"/>
    </source>
</evidence>
<evidence type="ECO:0000256" key="6">
    <source>
        <dbReference type="ARBA" id="ARBA00022617"/>
    </source>
</evidence>
<dbReference type="InterPro" id="IPR050196">
    <property type="entry name" value="Cytochrome_P450_Monoox"/>
</dbReference>
<dbReference type="GO" id="GO:0005506">
    <property type="term" value="F:iron ion binding"/>
    <property type="evidence" value="ECO:0007669"/>
    <property type="project" value="InterPro"/>
</dbReference>
<dbReference type="InterPro" id="IPR001128">
    <property type="entry name" value="Cyt_P450"/>
</dbReference>
<name>A0A1J1I3X0_9DIPT</name>
<evidence type="ECO:0000256" key="14">
    <source>
        <dbReference type="PIRSR" id="PIRSR602401-1"/>
    </source>
</evidence>
<comment type="subcellular location">
    <subcellularLocation>
        <location evidence="4">Endoplasmic reticulum membrane</location>
        <topology evidence="4">Peripheral membrane protein</topology>
    </subcellularLocation>
    <subcellularLocation>
        <location evidence="3">Microsome membrane</location>
        <topology evidence="3">Peripheral membrane protein</topology>
    </subcellularLocation>
</comment>
<gene>
    <name evidence="16" type="ORF">CLUMA_CG007949</name>
</gene>
<dbReference type="PRINTS" id="PR00463">
    <property type="entry name" value="EP450I"/>
</dbReference>
<dbReference type="AlphaFoldDB" id="A0A1J1I3X0"/>
<keyword evidence="9" id="KW-0492">Microsome</keyword>